<accession>A0A0C2X0G1</accession>
<proteinExistence type="predicted"/>
<dbReference type="HOGENOM" id="CLU_2721707_0_0_1"/>
<name>A0A0C2X0G1_AMAMK</name>
<organism evidence="1 2">
    <name type="scientific">Amanita muscaria (strain Koide BX008)</name>
    <dbReference type="NCBI Taxonomy" id="946122"/>
    <lineage>
        <taxon>Eukaryota</taxon>
        <taxon>Fungi</taxon>
        <taxon>Dikarya</taxon>
        <taxon>Basidiomycota</taxon>
        <taxon>Agaricomycotina</taxon>
        <taxon>Agaricomycetes</taxon>
        <taxon>Agaricomycetidae</taxon>
        <taxon>Agaricales</taxon>
        <taxon>Pluteineae</taxon>
        <taxon>Amanitaceae</taxon>
        <taxon>Amanita</taxon>
    </lineage>
</organism>
<dbReference type="InParanoid" id="A0A0C2X0G1"/>
<gene>
    <name evidence="1" type="ORF">M378DRAFT_751286</name>
</gene>
<dbReference type="Proteomes" id="UP000054549">
    <property type="component" value="Unassembled WGS sequence"/>
</dbReference>
<dbReference type="EMBL" id="KN818268">
    <property type="protein sequence ID" value="KIL62611.1"/>
    <property type="molecule type" value="Genomic_DNA"/>
</dbReference>
<evidence type="ECO:0000313" key="2">
    <source>
        <dbReference type="Proteomes" id="UP000054549"/>
    </source>
</evidence>
<keyword evidence="2" id="KW-1185">Reference proteome</keyword>
<protein>
    <submittedName>
        <fullName evidence="1">Uncharacterized protein</fullName>
    </submittedName>
</protein>
<dbReference type="AlphaFoldDB" id="A0A0C2X0G1"/>
<reference evidence="1 2" key="1">
    <citation type="submission" date="2014-04" db="EMBL/GenBank/DDBJ databases">
        <title>Evolutionary Origins and Diversification of the Mycorrhizal Mutualists.</title>
        <authorList>
            <consortium name="DOE Joint Genome Institute"/>
            <consortium name="Mycorrhizal Genomics Consortium"/>
            <person name="Kohler A."/>
            <person name="Kuo A."/>
            <person name="Nagy L.G."/>
            <person name="Floudas D."/>
            <person name="Copeland A."/>
            <person name="Barry K.W."/>
            <person name="Cichocki N."/>
            <person name="Veneault-Fourrey C."/>
            <person name="LaButti K."/>
            <person name="Lindquist E.A."/>
            <person name="Lipzen A."/>
            <person name="Lundell T."/>
            <person name="Morin E."/>
            <person name="Murat C."/>
            <person name="Riley R."/>
            <person name="Ohm R."/>
            <person name="Sun H."/>
            <person name="Tunlid A."/>
            <person name="Henrissat B."/>
            <person name="Grigoriev I.V."/>
            <person name="Hibbett D.S."/>
            <person name="Martin F."/>
        </authorList>
    </citation>
    <scope>NUCLEOTIDE SEQUENCE [LARGE SCALE GENOMIC DNA]</scope>
    <source>
        <strain evidence="1 2">Koide BX008</strain>
    </source>
</reference>
<evidence type="ECO:0000313" key="1">
    <source>
        <dbReference type="EMBL" id="KIL62611.1"/>
    </source>
</evidence>
<sequence length="72" mass="8655">MAWNKLPQNWNRVLGRYHCVCHAHSRIFTLDHCDRTRPHMCENPYHTCMWGETMNHLLLDTKGVKRLSTNDY</sequence>